<organism evidence="1 2">
    <name type="scientific">Melioribacter roseus (strain DSM 23840 / JCM 17771 / VKM B-2668 / P3M-2)</name>
    <dbReference type="NCBI Taxonomy" id="1191523"/>
    <lineage>
        <taxon>Bacteria</taxon>
        <taxon>Pseudomonadati</taxon>
        <taxon>Ignavibacteriota</taxon>
        <taxon>Ignavibacteria</taxon>
        <taxon>Ignavibacteriales</taxon>
        <taxon>Melioribacteraceae</taxon>
        <taxon>Melioribacter</taxon>
    </lineage>
</organism>
<dbReference type="Proteomes" id="UP000009011">
    <property type="component" value="Chromosome"/>
</dbReference>
<dbReference type="STRING" id="1191523.MROS_0423"/>
<dbReference type="AlphaFoldDB" id="I7A115"/>
<dbReference type="EMBL" id="CP003557">
    <property type="protein sequence ID" value="AFN73666.1"/>
    <property type="molecule type" value="Genomic_DNA"/>
</dbReference>
<gene>
    <name evidence="1" type="ordered locus">MROS_0423</name>
</gene>
<evidence type="ECO:0000313" key="1">
    <source>
        <dbReference type="EMBL" id="AFN73666.1"/>
    </source>
</evidence>
<name>I7A115_MELRP</name>
<evidence type="ECO:0000313" key="2">
    <source>
        <dbReference type="Proteomes" id="UP000009011"/>
    </source>
</evidence>
<keyword evidence="2" id="KW-1185">Reference proteome</keyword>
<dbReference type="OrthoDB" id="972683at2"/>
<sequence>MKNRTLVLIAIIILCCGCEETNFEPETYNFRFEQLPGCQTLVYNNLEKAGADSCFNYSFFEKLVIEFCVSGNCCPDSNRFAVESKALGDTITISVQDTAANLCRCNCNYIILTEFQNLTGNNYFVKCTDKESGRVLYLKEVKRR</sequence>
<dbReference type="RefSeq" id="WP_014855103.1">
    <property type="nucleotide sequence ID" value="NC_018178.1"/>
</dbReference>
<dbReference type="KEGG" id="mro:MROS_0423"/>
<proteinExistence type="predicted"/>
<reference evidence="1 2" key="1">
    <citation type="journal article" date="2013" name="PLoS ONE">
        <title>Genomic analysis of Melioribacter roseus, facultatively anaerobic organotrophic bacterium representing a novel deep lineage within Bacteriodetes/Chlorobi group.</title>
        <authorList>
            <person name="Kadnikov V.V."/>
            <person name="Mardanov A.V."/>
            <person name="Podosokorskaya O.A."/>
            <person name="Gavrilov S.N."/>
            <person name="Kublanov I.V."/>
            <person name="Beletsky A.V."/>
            <person name="Bonch-Osmolovskaya E.A."/>
            <person name="Ravin N.V."/>
        </authorList>
    </citation>
    <scope>NUCLEOTIDE SEQUENCE [LARGE SCALE GENOMIC DNA]</scope>
    <source>
        <strain evidence="2">JCM 17771 / P3M-2</strain>
    </source>
</reference>
<protein>
    <submittedName>
        <fullName evidence="1">Uncharacterized protein</fullName>
    </submittedName>
</protein>
<accession>I7A115</accession>
<dbReference type="HOGENOM" id="CLU_1794230_0_0_10"/>